<accession>A0AAV5V291</accession>
<evidence type="ECO:0000313" key="1">
    <source>
        <dbReference type="EMBL" id="GMT12069.1"/>
    </source>
</evidence>
<name>A0AAV5V291_9BILA</name>
<keyword evidence="2" id="KW-1185">Reference proteome</keyword>
<proteinExistence type="predicted"/>
<feature type="non-terminal residue" evidence="1">
    <location>
        <position position="83"/>
    </location>
</feature>
<feature type="non-terminal residue" evidence="1">
    <location>
        <position position="1"/>
    </location>
</feature>
<protein>
    <submittedName>
        <fullName evidence="1">Uncharacterized protein</fullName>
    </submittedName>
</protein>
<organism evidence="1 2">
    <name type="scientific">Pristionchus fissidentatus</name>
    <dbReference type="NCBI Taxonomy" id="1538716"/>
    <lineage>
        <taxon>Eukaryota</taxon>
        <taxon>Metazoa</taxon>
        <taxon>Ecdysozoa</taxon>
        <taxon>Nematoda</taxon>
        <taxon>Chromadorea</taxon>
        <taxon>Rhabditida</taxon>
        <taxon>Rhabditina</taxon>
        <taxon>Diplogasteromorpha</taxon>
        <taxon>Diplogasteroidea</taxon>
        <taxon>Neodiplogasteridae</taxon>
        <taxon>Pristionchus</taxon>
    </lineage>
</organism>
<gene>
    <name evidence="1" type="ORF">PFISCL1PPCAC_3366</name>
</gene>
<dbReference type="Proteomes" id="UP001432322">
    <property type="component" value="Unassembled WGS sequence"/>
</dbReference>
<comment type="caution">
    <text evidence="1">The sequence shown here is derived from an EMBL/GenBank/DDBJ whole genome shotgun (WGS) entry which is preliminary data.</text>
</comment>
<dbReference type="EMBL" id="BTSY01000001">
    <property type="protein sequence ID" value="GMT12069.1"/>
    <property type="molecule type" value="Genomic_DNA"/>
</dbReference>
<evidence type="ECO:0000313" key="2">
    <source>
        <dbReference type="Proteomes" id="UP001432322"/>
    </source>
</evidence>
<reference evidence="1" key="1">
    <citation type="submission" date="2023-10" db="EMBL/GenBank/DDBJ databases">
        <title>Genome assembly of Pristionchus species.</title>
        <authorList>
            <person name="Yoshida K."/>
            <person name="Sommer R.J."/>
        </authorList>
    </citation>
    <scope>NUCLEOTIDE SEQUENCE</scope>
    <source>
        <strain evidence="1">RS5133</strain>
    </source>
</reference>
<dbReference type="AlphaFoldDB" id="A0AAV5V291"/>
<sequence>GYQSEVVNEIVPVNEDNLAAALESHDVEDVAHAANLKEICGEAYEVAGEAFENDVDTYEFVEEHSELETAEECAEHMRKISES</sequence>